<sequence length="160" mass="18769">MKQESSNIRLSPEQALKKLQHYCAYSERCHQDVVNKLFELGVWKKEHDAIIAALIEESYLNEERFAKAFAGGHFRQKKWGRNKIKATLQQKQVSPYCIKAAMKEIDAAAYEQTLNELLQQKWNSLKGERNRFVKMKKTAVFLIQRGYEPELFQPLLHTIQ</sequence>
<gene>
    <name evidence="6" type="ORF">LQ567_15585</name>
</gene>
<comment type="caution">
    <text evidence="6">The sequence shown here is derived from an EMBL/GenBank/DDBJ whole genome shotgun (WGS) entry which is preliminary data.</text>
</comment>
<dbReference type="Gene3D" id="1.10.10.10">
    <property type="entry name" value="Winged helix-like DNA-binding domain superfamily/Winged helix DNA-binding domain"/>
    <property type="match status" value="1"/>
</dbReference>
<dbReference type="PANTHER" id="PTHR33602:SF1">
    <property type="entry name" value="REGULATORY PROTEIN RECX FAMILY PROTEIN"/>
    <property type="match status" value="1"/>
</dbReference>
<keyword evidence="7" id="KW-1185">Reference proteome</keyword>
<dbReference type="Proteomes" id="UP001199816">
    <property type="component" value="Unassembled WGS sequence"/>
</dbReference>
<proteinExistence type="inferred from homology"/>
<reference evidence="6 7" key="1">
    <citation type="submission" date="2021-11" db="EMBL/GenBank/DDBJ databases">
        <title>Genomic of Niabella pedocola.</title>
        <authorList>
            <person name="Wu T."/>
        </authorList>
    </citation>
    <scope>NUCLEOTIDE SEQUENCE [LARGE SCALE GENOMIC DNA]</scope>
    <source>
        <strain evidence="6 7">JCM 31011</strain>
    </source>
</reference>
<dbReference type="Pfam" id="PF02631">
    <property type="entry name" value="RecX_HTH2"/>
    <property type="match status" value="1"/>
</dbReference>
<evidence type="ECO:0000256" key="1">
    <source>
        <dbReference type="ARBA" id="ARBA00004496"/>
    </source>
</evidence>
<evidence type="ECO:0000313" key="7">
    <source>
        <dbReference type="Proteomes" id="UP001199816"/>
    </source>
</evidence>
<dbReference type="EMBL" id="JAJNEC010000005">
    <property type="protein sequence ID" value="MCD2424202.1"/>
    <property type="molecule type" value="Genomic_DNA"/>
</dbReference>
<accession>A0ABS8PVA9</accession>
<dbReference type="InterPro" id="IPR003783">
    <property type="entry name" value="Regulatory_RecX"/>
</dbReference>
<protein>
    <recommendedName>
        <fullName evidence="3">Regulatory protein RecX</fullName>
    </recommendedName>
</protein>
<comment type="similarity">
    <text evidence="2">Belongs to the RecX family.</text>
</comment>
<evidence type="ECO:0000256" key="3">
    <source>
        <dbReference type="ARBA" id="ARBA00018111"/>
    </source>
</evidence>
<dbReference type="InterPro" id="IPR053924">
    <property type="entry name" value="RecX_HTH_2nd"/>
</dbReference>
<feature type="domain" description="RecX second three-helical" evidence="5">
    <location>
        <begin position="61"/>
        <end position="102"/>
    </location>
</feature>
<comment type="subcellular location">
    <subcellularLocation>
        <location evidence="1">Cytoplasm</location>
    </subcellularLocation>
</comment>
<evidence type="ECO:0000313" key="6">
    <source>
        <dbReference type="EMBL" id="MCD2424202.1"/>
    </source>
</evidence>
<organism evidence="6 7">
    <name type="scientific">Niabella pedocola</name>
    <dbReference type="NCBI Taxonomy" id="1752077"/>
    <lineage>
        <taxon>Bacteria</taxon>
        <taxon>Pseudomonadati</taxon>
        <taxon>Bacteroidota</taxon>
        <taxon>Chitinophagia</taxon>
        <taxon>Chitinophagales</taxon>
        <taxon>Chitinophagaceae</taxon>
        <taxon>Niabella</taxon>
    </lineage>
</organism>
<name>A0ABS8PVA9_9BACT</name>
<dbReference type="InterPro" id="IPR036388">
    <property type="entry name" value="WH-like_DNA-bd_sf"/>
</dbReference>
<evidence type="ECO:0000259" key="5">
    <source>
        <dbReference type="Pfam" id="PF02631"/>
    </source>
</evidence>
<keyword evidence="4" id="KW-0963">Cytoplasm</keyword>
<evidence type="ECO:0000256" key="4">
    <source>
        <dbReference type="ARBA" id="ARBA00022490"/>
    </source>
</evidence>
<evidence type="ECO:0000256" key="2">
    <source>
        <dbReference type="ARBA" id="ARBA00009695"/>
    </source>
</evidence>
<dbReference type="PANTHER" id="PTHR33602">
    <property type="entry name" value="REGULATORY PROTEIN RECX FAMILY PROTEIN"/>
    <property type="match status" value="1"/>
</dbReference>
<dbReference type="RefSeq" id="WP_231005548.1">
    <property type="nucleotide sequence ID" value="NZ_JAJNEC010000005.1"/>
</dbReference>